<dbReference type="GO" id="GO:0005634">
    <property type="term" value="C:nucleus"/>
    <property type="evidence" value="ECO:0007669"/>
    <property type="project" value="UniProtKB-SubCell"/>
</dbReference>
<evidence type="ECO:0000256" key="2">
    <source>
        <dbReference type="ARBA" id="ARBA00008320"/>
    </source>
</evidence>
<evidence type="ECO:0000256" key="5">
    <source>
        <dbReference type="ARBA" id="ARBA00023242"/>
    </source>
</evidence>
<feature type="compositionally biased region" description="Basic and acidic residues" evidence="7">
    <location>
        <begin position="86"/>
        <end position="95"/>
    </location>
</feature>
<dbReference type="InterPro" id="IPR029063">
    <property type="entry name" value="SAM-dependent_MTases_sf"/>
</dbReference>
<feature type="compositionally biased region" description="Low complexity" evidence="7">
    <location>
        <begin position="47"/>
        <end position="64"/>
    </location>
</feature>
<keyword evidence="8" id="KW-0808">Transferase</keyword>
<dbReference type="AlphaFoldDB" id="A0A1B9GRF2"/>
<evidence type="ECO:0000256" key="4">
    <source>
        <dbReference type="ARBA" id="ARBA00022694"/>
    </source>
</evidence>
<reference evidence="9" key="2">
    <citation type="submission" date="2013-12" db="EMBL/GenBank/DDBJ databases">
        <title>Evolution of pathogenesis and genome organization in the Tremellales.</title>
        <authorList>
            <person name="Cuomo C."/>
            <person name="Litvintseva A."/>
            <person name="Heitman J."/>
            <person name="Chen Y."/>
            <person name="Sun S."/>
            <person name="Springer D."/>
            <person name="Dromer F."/>
            <person name="Young S."/>
            <person name="Zeng Q."/>
            <person name="Chapman S."/>
            <person name="Gujja S."/>
            <person name="Saif S."/>
            <person name="Birren B."/>
        </authorList>
    </citation>
    <scope>NUCLEOTIDE SEQUENCE [LARGE SCALE GENOMIC DNA]</scope>
    <source>
        <strain evidence="9">BCC8398</strain>
    </source>
</reference>
<evidence type="ECO:0000313" key="8">
    <source>
        <dbReference type="EMBL" id="OCF33642.1"/>
    </source>
</evidence>
<dbReference type="STRING" id="1296120.A0A1B9GRF2"/>
<dbReference type="EMBL" id="KI669504">
    <property type="protein sequence ID" value="OCF33642.1"/>
    <property type="molecule type" value="Genomic_DNA"/>
</dbReference>
<sequence length="629" mass="68721">MSGPPETSMVQSGETEAMVVDSIPSAQEAAPAHPQGQTTPVIPVGDGSTAASASASASGSYSTSVPAAPHEQQQNTRPPGPKRRRGIDDGPKEPLSEVVLRRLTKIKEGDSVLLRLPSDAIKSVTAHKDGLIHLGKYGSFPSSHLLGLHYDITYEIIAGPSTSTSAPTSSGAGQDQAQILPGSGASTPIAPGEESVSQNKKGKGKNKDQGGVSAANQLAWRNVLRPLRRQPIVDAVIDDITETNEFIIDLAEREKTTMSAEEINALRAEGLSAEEIIQRQIKAHEKFGLKTEFSKEKWRRRKEKKFYQTVHPLSPSIPNILSHYTERSPASILHLRADTHAQLLNMANIRPGSRYLVVDDTGGLVTASIIERMGAEGRVLLFTDSDSPPAWGILQTMNLSERELECVKWLNWMEADEDYQRPPPPPEDENVKPAKAAQRLRKHNAQVAELNATRDELHAGGWDGLILATTLSPISILSRLTRYLLGSTPIVVYSPYMQVLAELLNWSKRDPNYLHDTLSESWERTYQVLPGRTHPMMNTSATGGYIWSAIRVHPTKFQPDSHQRFKRRKTGKTEGKEAISGAGAGAEPTGEANSEDEGEDDEGQEYDDEPEAGAEEQEDEEVEEEIGNA</sequence>
<comment type="subcellular location">
    <subcellularLocation>
        <location evidence="1">Nucleus</location>
    </subcellularLocation>
</comment>
<reference evidence="8 9" key="1">
    <citation type="submission" date="2013-07" db="EMBL/GenBank/DDBJ databases">
        <title>The Genome Sequence of Cryptococcus heveanensis BCC8398.</title>
        <authorList>
            <consortium name="The Broad Institute Genome Sequencing Platform"/>
            <person name="Cuomo C."/>
            <person name="Litvintseva A."/>
            <person name="Chen Y."/>
            <person name="Heitman J."/>
            <person name="Sun S."/>
            <person name="Springer D."/>
            <person name="Dromer F."/>
            <person name="Young S.K."/>
            <person name="Zeng Q."/>
            <person name="Gargeya S."/>
            <person name="Fitzgerald M."/>
            <person name="Abouelleil A."/>
            <person name="Alvarado L."/>
            <person name="Berlin A.M."/>
            <person name="Chapman S.B."/>
            <person name="Dewar J."/>
            <person name="Goldberg J."/>
            <person name="Griggs A."/>
            <person name="Gujja S."/>
            <person name="Hansen M."/>
            <person name="Howarth C."/>
            <person name="Imamovic A."/>
            <person name="Larimer J."/>
            <person name="McCowan C."/>
            <person name="Murphy C."/>
            <person name="Pearson M."/>
            <person name="Priest M."/>
            <person name="Roberts A."/>
            <person name="Saif S."/>
            <person name="Shea T."/>
            <person name="Sykes S."/>
            <person name="Wortman J."/>
            <person name="Nusbaum C."/>
            <person name="Birren B."/>
        </authorList>
    </citation>
    <scope>NUCLEOTIDE SEQUENCE [LARGE SCALE GENOMIC DNA]</scope>
    <source>
        <strain evidence="8 9">BCC8398</strain>
    </source>
</reference>
<dbReference type="Gene3D" id="3.40.50.150">
    <property type="entry name" value="Vaccinia Virus protein VP39"/>
    <property type="match status" value="1"/>
</dbReference>
<protein>
    <recommendedName>
        <fullName evidence="3">tRNA (adenine(58)-N(1))-methyltransferase non-catalytic subunit TRM6</fullName>
    </recommendedName>
    <alternativeName>
        <fullName evidence="6">tRNA(m1A58)-methyltransferase subunit TRM6</fullName>
    </alternativeName>
</protein>
<feature type="region of interest" description="Disordered" evidence="7">
    <location>
        <begin position="558"/>
        <end position="629"/>
    </location>
</feature>
<accession>A0A1B9GRF2</accession>
<evidence type="ECO:0000256" key="6">
    <source>
        <dbReference type="ARBA" id="ARBA00032319"/>
    </source>
</evidence>
<feature type="compositionally biased region" description="Low complexity" evidence="7">
    <location>
        <begin position="162"/>
        <end position="173"/>
    </location>
</feature>
<proteinExistence type="inferred from homology"/>
<keyword evidence="4" id="KW-0819">tRNA processing</keyword>
<name>A0A1B9GRF2_9TREE</name>
<comment type="similarity">
    <text evidence="2">Belongs to the TRM6/GCD10 family.</text>
</comment>
<dbReference type="Pfam" id="PF04189">
    <property type="entry name" value="Gcd10p"/>
    <property type="match status" value="1"/>
</dbReference>
<dbReference type="PANTHER" id="PTHR12945:SF0">
    <property type="entry name" value="TRNA (ADENINE(58)-N(1))-METHYLTRANSFERASE NON-CATALYTIC SUBUNIT TRM6"/>
    <property type="match status" value="1"/>
</dbReference>
<gene>
    <name evidence="8" type="ORF">I316_04716</name>
</gene>
<keyword evidence="8" id="KW-0489">Methyltransferase</keyword>
<evidence type="ECO:0000313" key="9">
    <source>
        <dbReference type="Proteomes" id="UP000092666"/>
    </source>
</evidence>
<feature type="region of interest" description="Disordered" evidence="7">
    <location>
        <begin position="162"/>
        <end position="212"/>
    </location>
</feature>
<dbReference type="Proteomes" id="UP000092666">
    <property type="component" value="Unassembled WGS sequence"/>
</dbReference>
<keyword evidence="5" id="KW-0539">Nucleus</keyword>
<dbReference type="OrthoDB" id="10254665at2759"/>
<feature type="compositionally biased region" description="Acidic residues" evidence="7">
    <location>
        <begin position="593"/>
        <end position="629"/>
    </location>
</feature>
<evidence type="ECO:0000256" key="1">
    <source>
        <dbReference type="ARBA" id="ARBA00004123"/>
    </source>
</evidence>
<dbReference type="GO" id="GO:0031515">
    <property type="term" value="C:tRNA (m1A) methyltransferase complex"/>
    <property type="evidence" value="ECO:0007669"/>
    <property type="project" value="InterPro"/>
</dbReference>
<evidence type="ECO:0000256" key="7">
    <source>
        <dbReference type="SAM" id="MobiDB-lite"/>
    </source>
</evidence>
<dbReference type="PANTHER" id="PTHR12945">
    <property type="entry name" value="TRANSLATION INITIATION FACTOR EIF3-RELATED"/>
    <property type="match status" value="1"/>
</dbReference>
<keyword evidence="9" id="KW-1185">Reference proteome</keyword>
<dbReference type="InterPro" id="IPR017423">
    <property type="entry name" value="TRM6"/>
</dbReference>
<dbReference type="GO" id="GO:0008168">
    <property type="term" value="F:methyltransferase activity"/>
    <property type="evidence" value="ECO:0007669"/>
    <property type="project" value="UniProtKB-KW"/>
</dbReference>
<feature type="region of interest" description="Disordered" evidence="7">
    <location>
        <begin position="1"/>
        <end position="96"/>
    </location>
</feature>
<evidence type="ECO:0000256" key="3">
    <source>
        <dbReference type="ARBA" id="ARBA00021704"/>
    </source>
</evidence>
<organism evidence="8 9">
    <name type="scientific">Kwoniella heveanensis BCC8398</name>
    <dbReference type="NCBI Taxonomy" id="1296120"/>
    <lineage>
        <taxon>Eukaryota</taxon>
        <taxon>Fungi</taxon>
        <taxon>Dikarya</taxon>
        <taxon>Basidiomycota</taxon>
        <taxon>Agaricomycotina</taxon>
        <taxon>Tremellomycetes</taxon>
        <taxon>Tremellales</taxon>
        <taxon>Cryptococcaceae</taxon>
        <taxon>Kwoniella</taxon>
    </lineage>
</organism>
<dbReference type="GO" id="GO:0030488">
    <property type="term" value="P:tRNA methylation"/>
    <property type="evidence" value="ECO:0007669"/>
    <property type="project" value="InterPro"/>
</dbReference>